<dbReference type="InterPro" id="IPR018310">
    <property type="entry name" value="Put_endonuclease_Z1-dom"/>
</dbReference>
<dbReference type="InterPro" id="IPR027417">
    <property type="entry name" value="P-loop_NTPase"/>
</dbReference>
<dbReference type="RefSeq" id="WP_074259869.1">
    <property type="nucleotide sequence ID" value="NZ_FSRJ01000002.1"/>
</dbReference>
<name>A0A1N6F1Z0_9MICO</name>
<reference evidence="3" key="1">
    <citation type="submission" date="2016-11" db="EMBL/GenBank/DDBJ databases">
        <authorList>
            <person name="Varghese N."/>
            <person name="Submissions S."/>
        </authorList>
    </citation>
    <scope>NUCLEOTIDE SEQUENCE [LARGE SCALE GENOMIC DNA]</scope>
    <source>
        <strain evidence="3">DSM 8595</strain>
    </source>
</reference>
<sequence>MSNVENERAQITSMLLAWAAKRDGVPSENDLASALMGLAPLFGPNLSDQDIQDIMDEIARVFAIDMDLGVLIEAKGHQPWLLARQDSIDWQLWNAYSQFLLNDGRSPVVLDKLNSSLDRILDHLGDPFDSGPWKRRGLVIGDVQSGKTGTYIGLMDKAADAGYRIFVVLTGNTESLRQQTQGRIDEGVLGQDTKPLIKGKAHIANKPTAIGVGLLADLKNSVASMTTMTTDFRKTGLEAMAFRPGQDTLMVFITKKNKTVLDNIGEWLGRQANVDGKIQVPLLLLDDEADFASINTKRDDEDPTAINAAIRRILSQFARSSYVGFTATPFANIFINDEIEEDLFPRDFIYGLDSPSNYVGPSSLFSSTSVDAGDKTLCILDDAEAIFPLGHKNSLEVSAIPESLKRAIRVFLLANAIRDISGHSKAPRSMLVNVSRFNLVQAQIGRLVEDELARYRNTIRLHGRMYATGVPNRDLDLLRETYELEYVGEAGTTWDDVLRQLPVSVAEIGVRVMNSKRDKELEARMLRAENPPRTIAIGGDLLSRGLTLEGLMTSYFYRKVAASDTLMQMGRWFGYRDNYSSLTRIWITAEMVADYASTADSLEELRLELLRMSDQGLTPRQYGLAVKNHPSALLITARNKMRTAVIGKKSISLRGRAIETPKISASDADIRANYNALSDLVSELRSRHAGTEERAPKANRVIWRGVNKAVVAKMLSAYEAPVTVPLFAKSSISDFVAGAEAEDLQTWDVALIGGSGRPAQISNLDINCARRKLERGLGSYLVSGRRQRVAGTGDVAVTQSEARRALATESFLRASSNKGRTVPDREYIPYLERPLLLLYPIHGSFDDGDDQALPDIPLVGLVVAIPERIGPDGLRPPSEDRSADVTYMLNTPAQRLLLEDFDDLDEGEFGV</sequence>
<dbReference type="AlphaFoldDB" id="A0A1N6F1Z0"/>
<evidence type="ECO:0000259" key="1">
    <source>
        <dbReference type="Pfam" id="PF10593"/>
    </source>
</evidence>
<organism evidence="2 3">
    <name type="scientific">Agromyces cerinus subsp. cerinus</name>
    <dbReference type="NCBI Taxonomy" id="232089"/>
    <lineage>
        <taxon>Bacteria</taxon>
        <taxon>Bacillati</taxon>
        <taxon>Actinomycetota</taxon>
        <taxon>Actinomycetes</taxon>
        <taxon>Micrococcales</taxon>
        <taxon>Microbacteriaceae</taxon>
        <taxon>Agromyces</taxon>
    </lineage>
</organism>
<dbReference type="STRING" id="232089.SAMN05443544_1668"/>
<dbReference type="Proteomes" id="UP000184699">
    <property type="component" value="Unassembled WGS sequence"/>
</dbReference>
<dbReference type="Gene3D" id="3.40.50.300">
    <property type="entry name" value="P-loop containing nucleotide triphosphate hydrolases"/>
    <property type="match status" value="1"/>
</dbReference>
<evidence type="ECO:0000313" key="2">
    <source>
        <dbReference type="EMBL" id="SIN89300.1"/>
    </source>
</evidence>
<dbReference type="Pfam" id="PF10593">
    <property type="entry name" value="Z1"/>
    <property type="match status" value="1"/>
</dbReference>
<feature type="domain" description="Putative endonuclease Z1" evidence="1">
    <location>
        <begin position="403"/>
        <end position="632"/>
    </location>
</feature>
<gene>
    <name evidence="2" type="ORF">SAMN05443544_1668</name>
</gene>
<evidence type="ECO:0000313" key="3">
    <source>
        <dbReference type="Proteomes" id="UP000184699"/>
    </source>
</evidence>
<accession>A0A1N6F1Z0</accession>
<dbReference type="OrthoDB" id="436461at2"/>
<dbReference type="SUPFAM" id="SSF52540">
    <property type="entry name" value="P-loop containing nucleoside triphosphate hydrolases"/>
    <property type="match status" value="1"/>
</dbReference>
<proteinExistence type="predicted"/>
<dbReference type="EMBL" id="FSRJ01000002">
    <property type="protein sequence ID" value="SIN89300.1"/>
    <property type="molecule type" value="Genomic_DNA"/>
</dbReference>
<keyword evidence="3" id="KW-1185">Reference proteome</keyword>
<protein>
    <submittedName>
        <fullName evidence="2">Z1 domain-containing protein</fullName>
    </submittedName>
</protein>